<dbReference type="PANTHER" id="PTHR11088:SF58">
    <property type="entry name" value="OS07G0190150 PROTEIN"/>
    <property type="match status" value="1"/>
</dbReference>
<dbReference type="SUPFAM" id="SSF52540">
    <property type="entry name" value="P-loop containing nucleoside triphosphate hydrolases"/>
    <property type="match status" value="1"/>
</dbReference>
<keyword evidence="2" id="KW-0808">Transferase</keyword>
<keyword evidence="7" id="KW-1185">Reference proteome</keyword>
<accession>A0A8T0Q9Q3</accession>
<dbReference type="GO" id="GO:0009691">
    <property type="term" value="P:cytokinin biosynthetic process"/>
    <property type="evidence" value="ECO:0007669"/>
    <property type="project" value="UniProtKB-KW"/>
</dbReference>
<evidence type="ECO:0000313" key="7">
    <source>
        <dbReference type="Proteomes" id="UP000823388"/>
    </source>
</evidence>
<gene>
    <name evidence="6" type="ORF">PVAP13_7KG000672</name>
</gene>
<reference evidence="6" key="1">
    <citation type="submission" date="2020-05" db="EMBL/GenBank/DDBJ databases">
        <title>WGS assembly of Panicum virgatum.</title>
        <authorList>
            <person name="Lovell J.T."/>
            <person name="Jenkins J."/>
            <person name="Shu S."/>
            <person name="Juenger T.E."/>
            <person name="Schmutz J."/>
        </authorList>
    </citation>
    <scope>NUCLEOTIDE SEQUENCE</scope>
    <source>
        <strain evidence="6">AP13</strain>
    </source>
</reference>
<dbReference type="InterPro" id="IPR039657">
    <property type="entry name" value="Dimethylallyltransferase"/>
</dbReference>
<evidence type="ECO:0000256" key="1">
    <source>
        <dbReference type="ARBA" id="ARBA00005842"/>
    </source>
</evidence>
<evidence type="ECO:0000313" key="6">
    <source>
        <dbReference type="EMBL" id="KAG2570105.1"/>
    </source>
</evidence>
<dbReference type="InterPro" id="IPR027417">
    <property type="entry name" value="P-loop_NTPase"/>
</dbReference>
<evidence type="ECO:0000256" key="4">
    <source>
        <dbReference type="ARBA" id="ARBA00022741"/>
    </source>
</evidence>
<dbReference type="PANTHER" id="PTHR11088">
    <property type="entry name" value="TRNA DIMETHYLALLYLTRANSFERASE"/>
    <property type="match status" value="1"/>
</dbReference>
<name>A0A8T0Q9Q3_PANVG</name>
<dbReference type="EMBL" id="CM029049">
    <property type="protein sequence ID" value="KAG2570105.1"/>
    <property type="molecule type" value="Genomic_DNA"/>
</dbReference>
<comment type="caution">
    <text evidence="6">The sequence shown here is derived from an EMBL/GenBank/DDBJ whole genome shotgun (WGS) entry which is preliminary data.</text>
</comment>
<dbReference type="GO" id="GO:0006400">
    <property type="term" value="P:tRNA modification"/>
    <property type="evidence" value="ECO:0007669"/>
    <property type="project" value="TreeGrafter"/>
</dbReference>
<comment type="similarity">
    <text evidence="1">Belongs to the IPP transferase family.</text>
</comment>
<dbReference type="GO" id="GO:0052381">
    <property type="term" value="F:tRNA dimethylallyltransferase activity"/>
    <property type="evidence" value="ECO:0007669"/>
    <property type="project" value="TreeGrafter"/>
</dbReference>
<keyword evidence="5" id="KW-0067">ATP-binding</keyword>
<dbReference type="Pfam" id="PF01715">
    <property type="entry name" value="IPPT"/>
    <property type="match status" value="2"/>
</dbReference>
<proteinExistence type="inferred from homology"/>
<keyword evidence="3" id="KW-0203">Cytokinin biosynthesis</keyword>
<dbReference type="AlphaFoldDB" id="A0A8T0Q9Q3"/>
<dbReference type="Gene3D" id="3.40.50.300">
    <property type="entry name" value="P-loop containing nucleotide triphosphate hydrolases"/>
    <property type="match status" value="1"/>
</dbReference>
<organism evidence="6 7">
    <name type="scientific">Panicum virgatum</name>
    <name type="common">Blackwell switchgrass</name>
    <dbReference type="NCBI Taxonomy" id="38727"/>
    <lineage>
        <taxon>Eukaryota</taxon>
        <taxon>Viridiplantae</taxon>
        <taxon>Streptophyta</taxon>
        <taxon>Embryophyta</taxon>
        <taxon>Tracheophyta</taxon>
        <taxon>Spermatophyta</taxon>
        <taxon>Magnoliopsida</taxon>
        <taxon>Liliopsida</taxon>
        <taxon>Poales</taxon>
        <taxon>Poaceae</taxon>
        <taxon>PACMAD clade</taxon>
        <taxon>Panicoideae</taxon>
        <taxon>Panicodae</taxon>
        <taxon>Paniceae</taxon>
        <taxon>Panicinae</taxon>
        <taxon>Panicum</taxon>
        <taxon>Panicum sect. Hiantes</taxon>
    </lineage>
</organism>
<keyword evidence="4" id="KW-0547">Nucleotide-binding</keyword>
<evidence type="ECO:0000256" key="5">
    <source>
        <dbReference type="ARBA" id="ARBA00022840"/>
    </source>
</evidence>
<dbReference type="GO" id="GO:0005739">
    <property type="term" value="C:mitochondrion"/>
    <property type="evidence" value="ECO:0007669"/>
    <property type="project" value="TreeGrafter"/>
</dbReference>
<dbReference type="GO" id="GO:0005524">
    <property type="term" value="F:ATP binding"/>
    <property type="evidence" value="ECO:0007669"/>
    <property type="project" value="UniProtKB-KW"/>
</dbReference>
<sequence length="281" mass="31141">MHRNEPVVIMGATGTGKTKLSIDVSKVISGEVVNADKMQIYSGLDITTNKLCLNDRHGIPHHLIGAISAITDDVSIPLFRSAATKITESIVRRGHIPVLVGGSNSLIHGFLVDKLDASLIDPFSVESYRPTLRFQSCLLWIQCDEVVLKKYLSHRVDDMVDAGLVKELKEYFDSVSIHESVGYSGLARAIGVPELREYFAGRKSLCDSIKEMKFNTQALAEAQIAKIRHIVDIWGWPVYSLDATETICSHITGSNHTATTIAWERDVRRPALTIINEFLGR</sequence>
<dbReference type="Proteomes" id="UP000823388">
    <property type="component" value="Chromosome 7K"/>
</dbReference>
<dbReference type="Gene3D" id="1.10.287.890">
    <property type="entry name" value="Crystal structure of tRNA isopentenylpyrophosphate transferase (bh2366) domain"/>
    <property type="match status" value="1"/>
</dbReference>
<evidence type="ECO:0000256" key="2">
    <source>
        <dbReference type="ARBA" id="ARBA00022679"/>
    </source>
</evidence>
<protein>
    <submittedName>
        <fullName evidence="6">Uncharacterized protein</fullName>
    </submittedName>
</protein>
<evidence type="ECO:0000256" key="3">
    <source>
        <dbReference type="ARBA" id="ARBA00022712"/>
    </source>
</evidence>